<organism evidence="13 14">
    <name type="scientific">Poecilia mexicana</name>
    <dbReference type="NCBI Taxonomy" id="48701"/>
    <lineage>
        <taxon>Eukaryota</taxon>
        <taxon>Metazoa</taxon>
        <taxon>Chordata</taxon>
        <taxon>Craniata</taxon>
        <taxon>Vertebrata</taxon>
        <taxon>Euteleostomi</taxon>
        <taxon>Actinopterygii</taxon>
        <taxon>Neopterygii</taxon>
        <taxon>Teleostei</taxon>
        <taxon>Neoteleostei</taxon>
        <taxon>Acanthomorphata</taxon>
        <taxon>Ovalentaria</taxon>
        <taxon>Atherinomorphae</taxon>
        <taxon>Cyprinodontiformes</taxon>
        <taxon>Poeciliidae</taxon>
        <taxon>Poeciliinae</taxon>
        <taxon>Poecilia</taxon>
    </lineage>
</organism>
<dbReference type="GO" id="GO:0043025">
    <property type="term" value="C:neuronal cell body"/>
    <property type="evidence" value="ECO:0007669"/>
    <property type="project" value="TreeGrafter"/>
</dbReference>
<dbReference type="InterPro" id="IPR036179">
    <property type="entry name" value="Ig-like_dom_sf"/>
</dbReference>
<dbReference type="InterPro" id="IPR013783">
    <property type="entry name" value="Ig-like_fold"/>
</dbReference>
<dbReference type="InterPro" id="IPR047164">
    <property type="entry name" value="OX2G-like"/>
</dbReference>
<feature type="transmembrane region" description="Helical" evidence="10">
    <location>
        <begin position="272"/>
        <end position="293"/>
    </location>
</feature>
<dbReference type="Proteomes" id="UP000261480">
    <property type="component" value="Unplaced"/>
</dbReference>
<feature type="signal peptide" evidence="11">
    <location>
        <begin position="1"/>
        <end position="21"/>
    </location>
</feature>
<evidence type="ECO:0000256" key="5">
    <source>
        <dbReference type="ARBA" id="ARBA00023136"/>
    </source>
</evidence>
<evidence type="ECO:0000256" key="11">
    <source>
        <dbReference type="SAM" id="SignalP"/>
    </source>
</evidence>
<keyword evidence="6" id="KW-1015">Disulfide bond</keyword>
<reference evidence="13" key="1">
    <citation type="submission" date="2025-08" db="UniProtKB">
        <authorList>
            <consortium name="Ensembl"/>
        </authorList>
    </citation>
    <scope>IDENTIFICATION</scope>
</reference>
<dbReference type="GO" id="GO:0098632">
    <property type="term" value="F:cell-cell adhesion mediator activity"/>
    <property type="evidence" value="ECO:0007669"/>
    <property type="project" value="InterPro"/>
</dbReference>
<evidence type="ECO:0000313" key="13">
    <source>
        <dbReference type="Ensembl" id="ENSPMEP00000019818.1"/>
    </source>
</evidence>
<evidence type="ECO:0000256" key="3">
    <source>
        <dbReference type="ARBA" id="ARBA00022729"/>
    </source>
</evidence>
<dbReference type="Pfam" id="PF07686">
    <property type="entry name" value="V-set"/>
    <property type="match status" value="1"/>
</dbReference>
<dbReference type="STRING" id="48701.ENSPMEP00000019818"/>
<dbReference type="PROSITE" id="PS50835">
    <property type="entry name" value="IG_LIKE"/>
    <property type="match status" value="1"/>
</dbReference>
<sequence>MFHHVITSCFLIATFLHTGHFAVIETKEAVWAAVGDQASLSCRLSKTKDVLQVTWQKVLLDGEKNLATYTEKYGSRVSAGLEDKMDFQYESLQSCSIVIRKVMEEDEGCYRCLFNTYPKGAMIGRTCLKLCELHGPFINVSRSNSPPGSVVTCSATGRPVPMVTLTVLHQNLSFSHYNTSRVTNINGTVTFTTTVLLSALNNTQVECSVLVQTAALRELLVTVPGLTETSDDGLDVEPGFSYNFIGKFMLRFQFLHLQFESFTSTCPCFSKGLFVVAGLVLALCVAALIFVPLRKQAEKRKKEDPLDMLIDYTFNSCKDKEEKEDATVETREDIRKHKDTSDINSQEHKDETKINSVMMNEAALDMLNGTLMDGEEKKNSTEERMEDNRVIEEPVVLEERLFSLYNRPGLTKRHNRDQESSVKPAETSDSEQVNQGKKIN</sequence>
<dbReference type="InterPro" id="IPR013106">
    <property type="entry name" value="Ig_V-set"/>
</dbReference>
<keyword evidence="14" id="KW-1185">Reference proteome</keyword>
<proteinExistence type="predicted"/>
<keyword evidence="7" id="KW-0325">Glycoprotein</keyword>
<dbReference type="PANTHER" id="PTHR46841">
    <property type="entry name" value="OX-2 MEMBRANE GLYCOPROTEIN"/>
    <property type="match status" value="1"/>
</dbReference>
<evidence type="ECO:0000256" key="2">
    <source>
        <dbReference type="ARBA" id="ARBA00022692"/>
    </source>
</evidence>
<name>A0A3B3XY22_9TELE</name>
<dbReference type="GO" id="GO:0009986">
    <property type="term" value="C:cell surface"/>
    <property type="evidence" value="ECO:0007669"/>
    <property type="project" value="TreeGrafter"/>
</dbReference>
<keyword evidence="5 10" id="KW-0472">Membrane</keyword>
<dbReference type="GO" id="GO:0150079">
    <property type="term" value="P:negative regulation of neuroinflammatory response"/>
    <property type="evidence" value="ECO:0007669"/>
    <property type="project" value="TreeGrafter"/>
</dbReference>
<feature type="compositionally biased region" description="Polar residues" evidence="9">
    <location>
        <begin position="430"/>
        <end position="440"/>
    </location>
</feature>
<dbReference type="InterPro" id="IPR003599">
    <property type="entry name" value="Ig_sub"/>
</dbReference>
<keyword evidence="8" id="KW-0393">Immunoglobulin domain</keyword>
<evidence type="ECO:0000256" key="4">
    <source>
        <dbReference type="ARBA" id="ARBA00022989"/>
    </source>
</evidence>
<dbReference type="SUPFAM" id="SSF48726">
    <property type="entry name" value="Immunoglobulin"/>
    <property type="match status" value="1"/>
</dbReference>
<comment type="subcellular location">
    <subcellularLocation>
        <location evidence="1">Membrane</location>
        <topology evidence="1">Single-pass membrane protein</topology>
    </subcellularLocation>
</comment>
<evidence type="ECO:0000256" key="6">
    <source>
        <dbReference type="ARBA" id="ARBA00023157"/>
    </source>
</evidence>
<dbReference type="InterPro" id="IPR007110">
    <property type="entry name" value="Ig-like_dom"/>
</dbReference>
<keyword evidence="4 10" id="KW-1133">Transmembrane helix</keyword>
<dbReference type="Ensembl" id="ENSPMET00000029293.1">
    <property type="protein sequence ID" value="ENSPMEP00000019818.1"/>
    <property type="gene ID" value="ENSPMEG00000022843.1"/>
</dbReference>
<keyword evidence="3 11" id="KW-0732">Signal</keyword>
<feature type="region of interest" description="Disordered" evidence="9">
    <location>
        <begin position="321"/>
        <end position="352"/>
    </location>
</feature>
<feature type="domain" description="Ig-like" evidence="12">
    <location>
        <begin position="35"/>
        <end position="112"/>
    </location>
</feature>
<accession>A0A3B3XY22</accession>
<dbReference type="PANTHER" id="PTHR46841:SF7">
    <property type="entry name" value="IG-LIKE DOMAIN-CONTAINING PROTEIN"/>
    <property type="match status" value="1"/>
</dbReference>
<evidence type="ECO:0000256" key="7">
    <source>
        <dbReference type="ARBA" id="ARBA00023180"/>
    </source>
</evidence>
<evidence type="ECO:0000256" key="9">
    <source>
        <dbReference type="SAM" id="MobiDB-lite"/>
    </source>
</evidence>
<evidence type="ECO:0000313" key="14">
    <source>
        <dbReference type="Proteomes" id="UP000261480"/>
    </source>
</evidence>
<evidence type="ECO:0000256" key="8">
    <source>
        <dbReference type="ARBA" id="ARBA00023319"/>
    </source>
</evidence>
<evidence type="ECO:0000256" key="10">
    <source>
        <dbReference type="SAM" id="Phobius"/>
    </source>
</evidence>
<dbReference type="SMART" id="SM00409">
    <property type="entry name" value="IG"/>
    <property type="match status" value="1"/>
</dbReference>
<evidence type="ECO:0000256" key="1">
    <source>
        <dbReference type="ARBA" id="ARBA00004167"/>
    </source>
</evidence>
<dbReference type="Gene3D" id="2.60.40.10">
    <property type="entry name" value="Immunoglobulins"/>
    <property type="match status" value="2"/>
</dbReference>
<dbReference type="GO" id="GO:0016020">
    <property type="term" value="C:membrane"/>
    <property type="evidence" value="ECO:0007669"/>
    <property type="project" value="UniProtKB-SubCell"/>
</dbReference>
<evidence type="ECO:0000259" key="12">
    <source>
        <dbReference type="PROSITE" id="PS50835"/>
    </source>
</evidence>
<dbReference type="GO" id="GO:0034113">
    <property type="term" value="P:heterotypic cell-cell adhesion"/>
    <property type="evidence" value="ECO:0007669"/>
    <property type="project" value="TreeGrafter"/>
</dbReference>
<protein>
    <recommendedName>
        <fullName evidence="12">Ig-like domain-containing protein</fullName>
    </recommendedName>
</protein>
<keyword evidence="2 10" id="KW-0812">Transmembrane</keyword>
<feature type="region of interest" description="Disordered" evidence="9">
    <location>
        <begin position="406"/>
        <end position="440"/>
    </location>
</feature>
<feature type="chain" id="PRO_5017262739" description="Ig-like domain-containing protein" evidence="11">
    <location>
        <begin position="22"/>
        <end position="440"/>
    </location>
</feature>
<dbReference type="GO" id="GO:0030424">
    <property type="term" value="C:axon"/>
    <property type="evidence" value="ECO:0007669"/>
    <property type="project" value="TreeGrafter"/>
</dbReference>
<reference evidence="13" key="2">
    <citation type="submission" date="2025-09" db="UniProtKB">
        <authorList>
            <consortium name="Ensembl"/>
        </authorList>
    </citation>
    <scope>IDENTIFICATION</scope>
</reference>
<dbReference type="AlphaFoldDB" id="A0A3B3XY22"/>